<evidence type="ECO:0000256" key="4">
    <source>
        <dbReference type="HAMAP-Rule" id="MF_00171"/>
    </source>
</evidence>
<name>A0A8D4VMP5_9GAMM</name>
<evidence type="ECO:0000259" key="8">
    <source>
        <dbReference type="Pfam" id="PF01416"/>
    </source>
</evidence>
<feature type="domain" description="Pseudouridine synthase I TruA alpha/beta" evidence="8">
    <location>
        <begin position="21"/>
        <end position="116"/>
    </location>
</feature>
<protein>
    <recommendedName>
        <fullName evidence="4">tRNA pseudouridine synthase A</fullName>
        <ecNumber evidence="4">5.4.99.12</ecNumber>
    </recommendedName>
    <alternativeName>
        <fullName evidence="4">tRNA pseudouridine(38-40) synthase</fullName>
    </alternativeName>
    <alternativeName>
        <fullName evidence="4">tRNA pseudouridylate synthase I</fullName>
    </alternativeName>
    <alternativeName>
        <fullName evidence="4">tRNA-uridine isomerase I</fullName>
    </alternativeName>
</protein>
<proteinExistence type="inferred from homology"/>
<dbReference type="EC" id="5.4.99.12" evidence="4"/>
<dbReference type="GO" id="GO:0160147">
    <property type="term" value="F:tRNA pseudouridine(38-40) synthase activity"/>
    <property type="evidence" value="ECO:0007669"/>
    <property type="project" value="UniProtKB-EC"/>
</dbReference>
<dbReference type="AlphaFoldDB" id="A0A8D4VMP5"/>
<reference evidence="9" key="1">
    <citation type="submission" date="2019-06" db="EMBL/GenBank/DDBJ databases">
        <title>Complete genome sequence of Methylogaea oryzae strain JCM16910.</title>
        <authorList>
            <person name="Asakawa S."/>
        </authorList>
    </citation>
    <scope>NUCLEOTIDE SEQUENCE</scope>
    <source>
        <strain evidence="9">E10</strain>
    </source>
</reference>
<evidence type="ECO:0000256" key="1">
    <source>
        <dbReference type="ARBA" id="ARBA00009375"/>
    </source>
</evidence>
<dbReference type="Gene3D" id="3.30.70.660">
    <property type="entry name" value="Pseudouridine synthase I, catalytic domain, C-terminal subdomain"/>
    <property type="match status" value="1"/>
</dbReference>
<evidence type="ECO:0000313" key="10">
    <source>
        <dbReference type="Proteomes" id="UP000824988"/>
    </source>
</evidence>
<comment type="subunit">
    <text evidence="4">Homodimer.</text>
</comment>
<dbReference type="PANTHER" id="PTHR11142:SF0">
    <property type="entry name" value="TRNA PSEUDOURIDINE SYNTHASE-LIKE 1"/>
    <property type="match status" value="1"/>
</dbReference>
<dbReference type="InterPro" id="IPR020103">
    <property type="entry name" value="PsdUridine_synth_cat_dom_sf"/>
</dbReference>
<accession>A0A8D4VMP5</accession>
<feature type="active site" description="Nucleophile" evidence="4 5">
    <location>
        <position position="64"/>
    </location>
</feature>
<dbReference type="SUPFAM" id="SSF55120">
    <property type="entry name" value="Pseudouridine synthase"/>
    <property type="match status" value="1"/>
</dbReference>
<dbReference type="Gene3D" id="3.30.70.580">
    <property type="entry name" value="Pseudouridine synthase I, catalytic domain, N-terminal subdomain"/>
    <property type="match status" value="1"/>
</dbReference>
<comment type="similarity">
    <text evidence="1 4 7">Belongs to the tRNA pseudouridine synthase TruA family.</text>
</comment>
<dbReference type="KEGG" id="moz:MoryE10_16240"/>
<keyword evidence="3 4" id="KW-0413">Isomerase</keyword>
<dbReference type="PIRSF" id="PIRSF001430">
    <property type="entry name" value="tRNA_psdUrid_synth"/>
    <property type="match status" value="1"/>
</dbReference>
<dbReference type="InterPro" id="IPR020097">
    <property type="entry name" value="PsdUridine_synth_TruA_a/b_dom"/>
</dbReference>
<dbReference type="Proteomes" id="UP000824988">
    <property type="component" value="Chromosome"/>
</dbReference>
<evidence type="ECO:0000256" key="3">
    <source>
        <dbReference type="ARBA" id="ARBA00023235"/>
    </source>
</evidence>
<keyword evidence="2 4" id="KW-0819">tRNA processing</keyword>
<organism evidence="9 10">
    <name type="scientific">Methylogaea oryzae</name>
    <dbReference type="NCBI Taxonomy" id="1295382"/>
    <lineage>
        <taxon>Bacteria</taxon>
        <taxon>Pseudomonadati</taxon>
        <taxon>Pseudomonadota</taxon>
        <taxon>Gammaproteobacteria</taxon>
        <taxon>Methylococcales</taxon>
        <taxon>Methylococcaceae</taxon>
        <taxon>Methylogaea</taxon>
    </lineage>
</organism>
<gene>
    <name evidence="4 9" type="primary">truA</name>
    <name evidence="9" type="ORF">MoryE10_16240</name>
</gene>
<comment type="caution">
    <text evidence="4">Lacks conserved residue(s) required for the propagation of feature annotation.</text>
</comment>
<evidence type="ECO:0000313" key="9">
    <source>
        <dbReference type="EMBL" id="BBL71018.1"/>
    </source>
</evidence>
<dbReference type="GO" id="GO:0031119">
    <property type="term" value="P:tRNA pseudouridine synthesis"/>
    <property type="evidence" value="ECO:0007669"/>
    <property type="project" value="UniProtKB-UniRule"/>
</dbReference>
<keyword evidence="10" id="KW-1185">Reference proteome</keyword>
<dbReference type="NCBIfam" id="TIGR00071">
    <property type="entry name" value="hisT_truA"/>
    <property type="match status" value="1"/>
</dbReference>
<comment type="catalytic activity">
    <reaction evidence="4 7">
        <text>uridine(38/39/40) in tRNA = pseudouridine(38/39/40) in tRNA</text>
        <dbReference type="Rhea" id="RHEA:22376"/>
        <dbReference type="Rhea" id="RHEA-COMP:10085"/>
        <dbReference type="Rhea" id="RHEA-COMP:10087"/>
        <dbReference type="ChEBI" id="CHEBI:65314"/>
        <dbReference type="ChEBI" id="CHEBI:65315"/>
        <dbReference type="EC" id="5.4.99.12"/>
    </reaction>
</comment>
<dbReference type="FunFam" id="3.30.70.580:FF:000001">
    <property type="entry name" value="tRNA pseudouridine synthase A"/>
    <property type="match status" value="1"/>
</dbReference>
<dbReference type="GO" id="GO:0003723">
    <property type="term" value="F:RNA binding"/>
    <property type="evidence" value="ECO:0007669"/>
    <property type="project" value="InterPro"/>
</dbReference>
<dbReference type="InterPro" id="IPR020094">
    <property type="entry name" value="TruA/RsuA/RluB/E/F_N"/>
</dbReference>
<feature type="binding site" evidence="4 6">
    <location>
        <position position="122"/>
    </location>
    <ligand>
        <name>substrate</name>
    </ligand>
</feature>
<sequence length="297" mass="33248">MASFFGSFPFSSIVRIALGIEYDGSAFSGWQWQDGPRSVQACVEAAVSKVADHPASVICAGRTDTGVHALEQVAHFDTDAKRELRGWLMGINTALPEDVRVLWAKPVDDRFHARYSAIARFYRYVILNRPVRSALERRRVTWVYHPMDEARMQLAAEHLIGEHDFSAYRALGCQSKSPRRRMYFIHVYRREDRVIVDISANAFLHHMVRNIVGVLIAVGIGKQEPEWAKAVLESRDRSQGGVTAPPDGLYFGGVAYPAEFGLARHPVLDRLPADACRYTGDPADSVLHELAGEEVVE</sequence>
<evidence type="ECO:0000256" key="5">
    <source>
        <dbReference type="PIRSR" id="PIRSR001430-1"/>
    </source>
</evidence>
<evidence type="ECO:0000256" key="2">
    <source>
        <dbReference type="ARBA" id="ARBA00022694"/>
    </source>
</evidence>
<dbReference type="HAMAP" id="MF_00171">
    <property type="entry name" value="TruA"/>
    <property type="match status" value="1"/>
</dbReference>
<comment type="function">
    <text evidence="4">Formation of pseudouridine at positions 38, 39 and 40 in the anticodon stem and loop of transfer RNAs.</text>
</comment>
<dbReference type="PANTHER" id="PTHR11142">
    <property type="entry name" value="PSEUDOURIDYLATE SYNTHASE"/>
    <property type="match status" value="1"/>
</dbReference>
<evidence type="ECO:0000256" key="7">
    <source>
        <dbReference type="RuleBase" id="RU003792"/>
    </source>
</evidence>
<dbReference type="CDD" id="cd02570">
    <property type="entry name" value="PseudoU_synth_EcTruA"/>
    <property type="match status" value="1"/>
</dbReference>
<dbReference type="Pfam" id="PF01416">
    <property type="entry name" value="PseudoU_synth_1"/>
    <property type="match status" value="2"/>
</dbReference>
<dbReference type="InterPro" id="IPR020095">
    <property type="entry name" value="PsdUridine_synth_TruA_C"/>
</dbReference>
<evidence type="ECO:0000256" key="6">
    <source>
        <dbReference type="PIRSR" id="PIRSR001430-2"/>
    </source>
</evidence>
<feature type="domain" description="Pseudouridine synthase I TruA alpha/beta" evidence="8">
    <location>
        <begin position="155"/>
        <end position="257"/>
    </location>
</feature>
<dbReference type="EMBL" id="AP019782">
    <property type="protein sequence ID" value="BBL71018.1"/>
    <property type="molecule type" value="Genomic_DNA"/>
</dbReference>
<dbReference type="InterPro" id="IPR001406">
    <property type="entry name" value="PsdUridine_synth_TruA"/>
</dbReference>